<reference evidence="2 3" key="1">
    <citation type="submission" date="2019-03" db="EMBL/GenBank/DDBJ databases">
        <title>Single cell metagenomics reveals metabolic interactions within the superorganism composed of flagellate Streblomastix strix and complex community of Bacteroidetes bacteria on its surface.</title>
        <authorList>
            <person name="Treitli S.C."/>
            <person name="Kolisko M."/>
            <person name="Husnik F."/>
            <person name="Keeling P."/>
            <person name="Hampl V."/>
        </authorList>
    </citation>
    <scope>NUCLEOTIDE SEQUENCE [LARGE SCALE GENOMIC DNA]</scope>
    <source>
        <strain evidence="2">ST1C</strain>
    </source>
</reference>
<evidence type="ECO:0000313" key="3">
    <source>
        <dbReference type="Proteomes" id="UP000324800"/>
    </source>
</evidence>
<accession>A0A5J4W1U6</accession>
<organism evidence="2 3">
    <name type="scientific">Streblomastix strix</name>
    <dbReference type="NCBI Taxonomy" id="222440"/>
    <lineage>
        <taxon>Eukaryota</taxon>
        <taxon>Metamonada</taxon>
        <taxon>Preaxostyla</taxon>
        <taxon>Oxymonadida</taxon>
        <taxon>Streblomastigidae</taxon>
        <taxon>Streblomastix</taxon>
    </lineage>
</organism>
<dbReference type="EMBL" id="SNRW01003809">
    <property type="protein sequence ID" value="KAA6388877.1"/>
    <property type="molecule type" value="Genomic_DNA"/>
</dbReference>
<name>A0A5J4W1U6_9EUKA</name>
<dbReference type="AlphaFoldDB" id="A0A5J4W1U6"/>
<protein>
    <submittedName>
        <fullName evidence="2">Uncharacterized protein</fullName>
    </submittedName>
</protein>
<keyword evidence="1" id="KW-1133">Transmembrane helix</keyword>
<comment type="caution">
    <text evidence="2">The sequence shown here is derived from an EMBL/GenBank/DDBJ whole genome shotgun (WGS) entry which is preliminary data.</text>
</comment>
<keyword evidence="1" id="KW-0812">Transmembrane</keyword>
<feature type="transmembrane region" description="Helical" evidence="1">
    <location>
        <begin position="55"/>
        <end position="74"/>
    </location>
</feature>
<keyword evidence="1" id="KW-0472">Membrane</keyword>
<dbReference type="Proteomes" id="UP000324800">
    <property type="component" value="Unassembled WGS sequence"/>
</dbReference>
<evidence type="ECO:0000256" key="1">
    <source>
        <dbReference type="SAM" id="Phobius"/>
    </source>
</evidence>
<gene>
    <name evidence="2" type="ORF">EZS28_015597</name>
</gene>
<evidence type="ECO:0000313" key="2">
    <source>
        <dbReference type="EMBL" id="KAA6388877.1"/>
    </source>
</evidence>
<sequence length="225" mass="26423">MAQEKDDDENNDGADLEDNDIELSSKDFSQFEIFISKALAPLYDQSKDQNKKKSILLWSFTTLELLTLGVYRVVGAVSDTSYFIYYPNIKQTSYNLFRVMGYVDGSQFGFLFGNNVSFVKRWLLDKNNQLYDLPYEPPAHIEQETKVTKLLSVDHFLNIWMIERQLRFLQLKELRQEKYILYANFCYTIALRLHKDDPQLLFNYATFLKQIAKQPQNASDIIVHI</sequence>
<proteinExistence type="predicted"/>